<name>A0A0V0UGF7_9BILA</name>
<sequence length="85" mass="9884">MAYSLLLNGCLASIVGQRRAEQKFRSALFQKNQAMPRSRKTIVAHLNFHMQVQNSEYALMFIFMKRNAESETKKFDDVISRTRAL</sequence>
<organism evidence="1 2">
    <name type="scientific">Trichinella murrelli</name>
    <dbReference type="NCBI Taxonomy" id="144512"/>
    <lineage>
        <taxon>Eukaryota</taxon>
        <taxon>Metazoa</taxon>
        <taxon>Ecdysozoa</taxon>
        <taxon>Nematoda</taxon>
        <taxon>Enoplea</taxon>
        <taxon>Dorylaimia</taxon>
        <taxon>Trichinellida</taxon>
        <taxon>Trichinellidae</taxon>
        <taxon>Trichinella</taxon>
    </lineage>
</organism>
<protein>
    <submittedName>
        <fullName evidence="1">Uncharacterized protein</fullName>
    </submittedName>
</protein>
<keyword evidence="2" id="KW-1185">Reference proteome</keyword>
<reference evidence="1 2" key="1">
    <citation type="submission" date="2015-01" db="EMBL/GenBank/DDBJ databases">
        <title>Evolution of Trichinella species and genotypes.</title>
        <authorList>
            <person name="Korhonen P.K."/>
            <person name="Edoardo P."/>
            <person name="Giuseppe L.R."/>
            <person name="Gasser R.B."/>
        </authorList>
    </citation>
    <scope>NUCLEOTIDE SEQUENCE [LARGE SCALE GENOMIC DNA]</scope>
    <source>
        <strain evidence="1">ISS417</strain>
    </source>
</reference>
<evidence type="ECO:0000313" key="2">
    <source>
        <dbReference type="Proteomes" id="UP000055048"/>
    </source>
</evidence>
<dbReference type="AlphaFoldDB" id="A0A0V0UGF7"/>
<dbReference type="EMBL" id="JYDJ01000008">
    <property type="protein sequence ID" value="KRX50177.1"/>
    <property type="molecule type" value="Genomic_DNA"/>
</dbReference>
<accession>A0A0V0UGF7</accession>
<proteinExistence type="predicted"/>
<gene>
    <name evidence="1" type="ORF">T05_8855</name>
</gene>
<dbReference type="Proteomes" id="UP000055048">
    <property type="component" value="Unassembled WGS sequence"/>
</dbReference>
<comment type="caution">
    <text evidence="1">The sequence shown here is derived from an EMBL/GenBank/DDBJ whole genome shotgun (WGS) entry which is preliminary data.</text>
</comment>
<evidence type="ECO:0000313" key="1">
    <source>
        <dbReference type="EMBL" id="KRX50177.1"/>
    </source>
</evidence>